<gene>
    <name evidence="1" type="ORF">WICPIJ_003822</name>
</gene>
<dbReference type="EMBL" id="JAEUBG010002094">
    <property type="protein sequence ID" value="KAH3685228.1"/>
    <property type="molecule type" value="Genomic_DNA"/>
</dbReference>
<name>A0A9P8Q6X7_WICPI</name>
<dbReference type="Proteomes" id="UP000774326">
    <property type="component" value="Unassembled WGS sequence"/>
</dbReference>
<reference evidence="1" key="2">
    <citation type="submission" date="2021-01" db="EMBL/GenBank/DDBJ databases">
        <authorList>
            <person name="Schikora-Tamarit M.A."/>
        </authorList>
    </citation>
    <scope>NUCLEOTIDE SEQUENCE</scope>
    <source>
        <strain evidence="1">CBS2887</strain>
    </source>
</reference>
<proteinExistence type="predicted"/>
<organism evidence="1 2">
    <name type="scientific">Wickerhamomyces pijperi</name>
    <name type="common">Yeast</name>
    <name type="synonym">Pichia pijperi</name>
    <dbReference type="NCBI Taxonomy" id="599730"/>
    <lineage>
        <taxon>Eukaryota</taxon>
        <taxon>Fungi</taxon>
        <taxon>Dikarya</taxon>
        <taxon>Ascomycota</taxon>
        <taxon>Saccharomycotina</taxon>
        <taxon>Saccharomycetes</taxon>
        <taxon>Phaffomycetales</taxon>
        <taxon>Wickerhamomycetaceae</taxon>
        <taxon>Wickerhamomyces</taxon>
    </lineage>
</organism>
<reference evidence="1" key="1">
    <citation type="journal article" date="2021" name="Open Biol.">
        <title>Shared evolutionary footprints suggest mitochondrial oxidative damage underlies multiple complex I losses in fungi.</title>
        <authorList>
            <person name="Schikora-Tamarit M.A."/>
            <person name="Marcet-Houben M."/>
            <person name="Nosek J."/>
            <person name="Gabaldon T."/>
        </authorList>
    </citation>
    <scope>NUCLEOTIDE SEQUENCE</scope>
    <source>
        <strain evidence="1">CBS2887</strain>
    </source>
</reference>
<evidence type="ECO:0000313" key="1">
    <source>
        <dbReference type="EMBL" id="KAH3685228.1"/>
    </source>
</evidence>
<sequence>MNGMTLEYSWKLVHLKGCSSESLLISVSNSPVDLTKISSELGNTPSLTSICLKYPCTYLANERSPIVPASWFTDEKYSKFSSILFKSDITSSLLINSFNCGKSLNAVTIPPVPAPPLTESDVTKPVFTINVMIKLIKATYRNLLIIKGFPNLAIYNSANFSKSQYISANGSSTWRWRGVRILYLVYLCARM</sequence>
<evidence type="ECO:0000313" key="2">
    <source>
        <dbReference type="Proteomes" id="UP000774326"/>
    </source>
</evidence>
<keyword evidence="2" id="KW-1185">Reference proteome</keyword>
<dbReference type="AlphaFoldDB" id="A0A9P8Q6X7"/>
<accession>A0A9P8Q6X7</accession>
<comment type="caution">
    <text evidence="1">The sequence shown here is derived from an EMBL/GenBank/DDBJ whole genome shotgun (WGS) entry which is preliminary data.</text>
</comment>
<protein>
    <submittedName>
        <fullName evidence="1">Uncharacterized protein</fullName>
    </submittedName>
</protein>